<comment type="caution">
    <text evidence="1">The sequence shown here is derived from an EMBL/GenBank/DDBJ whole genome shotgun (WGS) entry which is preliminary data.</text>
</comment>
<sequence>MQLVFSRLLCSSENKIEARVSCCVLFKPTKKGGGSAAALMSLSLFSVKSLKALKLKNTSPVLPCLTGDSLSSSEINKHKVAEMSMRKGKSRIPRRKTLADISNMPQGFTASYQFHKSGPSSDALRKHLKQLQKKMQHL</sequence>
<protein>
    <submittedName>
        <fullName evidence="1">Uncharacterized protein</fullName>
    </submittedName>
</protein>
<evidence type="ECO:0000313" key="1">
    <source>
        <dbReference type="EMBL" id="KAI3725373.1"/>
    </source>
</evidence>
<accession>A0ACB9BTN5</accession>
<reference evidence="1 2" key="2">
    <citation type="journal article" date="2022" name="Mol. Ecol. Resour.">
        <title>The genomes of chicory, endive, great burdock and yacon provide insights into Asteraceae paleo-polyploidization history and plant inulin production.</title>
        <authorList>
            <person name="Fan W."/>
            <person name="Wang S."/>
            <person name="Wang H."/>
            <person name="Wang A."/>
            <person name="Jiang F."/>
            <person name="Liu H."/>
            <person name="Zhao H."/>
            <person name="Xu D."/>
            <person name="Zhang Y."/>
        </authorList>
    </citation>
    <scope>NUCLEOTIDE SEQUENCE [LARGE SCALE GENOMIC DNA]</scope>
    <source>
        <strain evidence="2">cv. Yunnan</strain>
        <tissue evidence="1">Leaves</tissue>
    </source>
</reference>
<reference evidence="2" key="1">
    <citation type="journal article" date="2022" name="Mol. Ecol. Resour.">
        <title>The genomes of chicory, endive, great burdock and yacon provide insights into Asteraceae palaeo-polyploidization history and plant inulin production.</title>
        <authorList>
            <person name="Fan W."/>
            <person name="Wang S."/>
            <person name="Wang H."/>
            <person name="Wang A."/>
            <person name="Jiang F."/>
            <person name="Liu H."/>
            <person name="Zhao H."/>
            <person name="Xu D."/>
            <person name="Zhang Y."/>
        </authorList>
    </citation>
    <scope>NUCLEOTIDE SEQUENCE [LARGE SCALE GENOMIC DNA]</scope>
    <source>
        <strain evidence="2">cv. Yunnan</strain>
    </source>
</reference>
<gene>
    <name evidence="1" type="ORF">L1987_65160</name>
</gene>
<keyword evidence="2" id="KW-1185">Reference proteome</keyword>
<dbReference type="Proteomes" id="UP001056120">
    <property type="component" value="Linkage Group LG22"/>
</dbReference>
<organism evidence="1 2">
    <name type="scientific">Smallanthus sonchifolius</name>
    <dbReference type="NCBI Taxonomy" id="185202"/>
    <lineage>
        <taxon>Eukaryota</taxon>
        <taxon>Viridiplantae</taxon>
        <taxon>Streptophyta</taxon>
        <taxon>Embryophyta</taxon>
        <taxon>Tracheophyta</taxon>
        <taxon>Spermatophyta</taxon>
        <taxon>Magnoliopsida</taxon>
        <taxon>eudicotyledons</taxon>
        <taxon>Gunneridae</taxon>
        <taxon>Pentapetalae</taxon>
        <taxon>asterids</taxon>
        <taxon>campanulids</taxon>
        <taxon>Asterales</taxon>
        <taxon>Asteraceae</taxon>
        <taxon>Asteroideae</taxon>
        <taxon>Heliantheae alliance</taxon>
        <taxon>Millerieae</taxon>
        <taxon>Smallanthus</taxon>
    </lineage>
</organism>
<evidence type="ECO:0000313" key="2">
    <source>
        <dbReference type="Proteomes" id="UP001056120"/>
    </source>
</evidence>
<proteinExistence type="predicted"/>
<name>A0ACB9BTN5_9ASTR</name>
<dbReference type="EMBL" id="CM042039">
    <property type="protein sequence ID" value="KAI3725373.1"/>
    <property type="molecule type" value="Genomic_DNA"/>
</dbReference>